<gene>
    <name evidence="3" type="ORF">JMJ77_004349</name>
</gene>
<dbReference type="Proteomes" id="UP000699042">
    <property type="component" value="Unassembled WGS sequence"/>
</dbReference>
<comment type="caution">
    <text evidence="3">The sequence shown here is derived from an EMBL/GenBank/DDBJ whole genome shotgun (WGS) entry which is preliminary data.</text>
</comment>
<dbReference type="EMBL" id="JAESDN010000010">
    <property type="protein sequence ID" value="KAG7044890.1"/>
    <property type="molecule type" value="Genomic_DNA"/>
</dbReference>
<reference evidence="3" key="1">
    <citation type="submission" date="2021-05" db="EMBL/GenBank/DDBJ databases">
        <title>Comparative genomics of three Colletotrichum scovillei strains and genetic complementation revealed genes involved fungal growth and virulence on chili pepper.</title>
        <authorList>
            <person name="Hsieh D.-K."/>
            <person name="Chuang S.-C."/>
            <person name="Chen C.-Y."/>
            <person name="Chao Y.-T."/>
            <person name="Lu M.-Y.J."/>
            <person name="Lee M.-H."/>
            <person name="Shih M.-C."/>
        </authorList>
    </citation>
    <scope>NUCLEOTIDE SEQUENCE</scope>
    <source>
        <strain evidence="3">Coll-153</strain>
    </source>
</reference>
<dbReference type="InterPro" id="IPR010721">
    <property type="entry name" value="UstE-like"/>
</dbReference>
<keyword evidence="4" id="KW-1185">Reference proteome</keyword>
<feature type="transmembrane region" description="Helical" evidence="2">
    <location>
        <begin position="106"/>
        <end position="126"/>
    </location>
</feature>
<dbReference type="PANTHER" id="PTHR32251">
    <property type="entry name" value="3-OXO-5-ALPHA-STEROID 4-DEHYDROGENASE"/>
    <property type="match status" value="1"/>
</dbReference>
<feature type="transmembrane region" description="Helical" evidence="2">
    <location>
        <begin position="12"/>
        <end position="31"/>
    </location>
</feature>
<organism evidence="3 4">
    <name type="scientific">Colletotrichum scovillei</name>
    <dbReference type="NCBI Taxonomy" id="1209932"/>
    <lineage>
        <taxon>Eukaryota</taxon>
        <taxon>Fungi</taxon>
        <taxon>Dikarya</taxon>
        <taxon>Ascomycota</taxon>
        <taxon>Pezizomycotina</taxon>
        <taxon>Sordariomycetes</taxon>
        <taxon>Hypocreomycetidae</taxon>
        <taxon>Glomerellales</taxon>
        <taxon>Glomerellaceae</taxon>
        <taxon>Colletotrichum</taxon>
        <taxon>Colletotrichum acutatum species complex</taxon>
    </lineage>
</organism>
<name>A0A9P7U8Y8_9PEZI</name>
<feature type="region of interest" description="Disordered" evidence="1">
    <location>
        <begin position="310"/>
        <end position="348"/>
    </location>
</feature>
<dbReference type="AlphaFoldDB" id="A0A9P7U8Y8"/>
<dbReference type="PANTHER" id="PTHR32251:SF15">
    <property type="entry name" value="3-OXO-5-ALPHA-STEROID 4-DEHYDROGENASE (DUF1295)"/>
    <property type="match status" value="1"/>
</dbReference>
<accession>A0A9P7U8Y8</accession>
<keyword evidence="2" id="KW-0472">Membrane</keyword>
<proteinExistence type="predicted"/>
<protein>
    <submittedName>
        <fullName evidence="3">Oxidoreductase-like protein</fullName>
    </submittedName>
</protein>
<dbReference type="OrthoDB" id="67965at2759"/>
<sequence length="348" mass="39613">MAVVHVLDDYYLAITALITVAYQLFFFSIAFSFKFDKLTDFAGGTNFVVLAIITLAISGHNHARQIVASIFIMLWGARLSAFLLFRILKTGKDDRFDDKRDKFFPFLGFWIFQMIWVWTVSLPVTVLNSPNVTRYPQHDFGTGRDIVGVIFFVVGFVMESVSDAQKYVFRRDNPSREAICDKGFFKLSRHPNYFGEIIIQFGIYMIAVSAAADGYVGGQAFKALYATILGPFFLTLLLMFVSGLTLQERPGAKKRYEKNQNWEGYKRYLERTSILIPFPPQLYARMPTFLKRTVFLEFPMYVFDPAKHSDAGARAEEGQQHHQHESVAKPAHGNGRPSGEESLVGQRS</sequence>
<dbReference type="Pfam" id="PF06966">
    <property type="entry name" value="DUF1295"/>
    <property type="match status" value="1"/>
</dbReference>
<evidence type="ECO:0000313" key="4">
    <source>
        <dbReference type="Proteomes" id="UP000699042"/>
    </source>
</evidence>
<keyword evidence="2" id="KW-0812">Transmembrane</keyword>
<feature type="transmembrane region" description="Helical" evidence="2">
    <location>
        <begin position="146"/>
        <end position="162"/>
    </location>
</feature>
<dbReference type="Gene3D" id="1.20.120.1630">
    <property type="match status" value="1"/>
</dbReference>
<evidence type="ECO:0000256" key="2">
    <source>
        <dbReference type="SAM" id="Phobius"/>
    </source>
</evidence>
<dbReference type="PROSITE" id="PS50244">
    <property type="entry name" value="S5A_REDUCTASE"/>
    <property type="match status" value="1"/>
</dbReference>
<feature type="compositionally biased region" description="Basic and acidic residues" evidence="1">
    <location>
        <begin position="310"/>
        <end position="327"/>
    </location>
</feature>
<feature type="transmembrane region" description="Helical" evidence="2">
    <location>
        <begin position="66"/>
        <end position="85"/>
    </location>
</feature>
<evidence type="ECO:0000313" key="3">
    <source>
        <dbReference type="EMBL" id="KAG7044890.1"/>
    </source>
</evidence>
<dbReference type="GO" id="GO:0016020">
    <property type="term" value="C:membrane"/>
    <property type="evidence" value="ECO:0007669"/>
    <property type="project" value="TreeGrafter"/>
</dbReference>
<evidence type="ECO:0000256" key="1">
    <source>
        <dbReference type="SAM" id="MobiDB-lite"/>
    </source>
</evidence>
<keyword evidence="2" id="KW-1133">Transmembrane helix</keyword>
<feature type="transmembrane region" description="Helical" evidence="2">
    <location>
        <begin position="224"/>
        <end position="246"/>
    </location>
</feature>
<feature type="transmembrane region" description="Helical" evidence="2">
    <location>
        <begin position="38"/>
        <end position="60"/>
    </location>
</feature>
<feature type="transmembrane region" description="Helical" evidence="2">
    <location>
        <begin position="193"/>
        <end position="212"/>
    </location>
</feature>